<protein>
    <submittedName>
        <fullName evidence="2">Uncharacterized protein</fullName>
    </submittedName>
</protein>
<dbReference type="AlphaFoldDB" id="E4YM08"/>
<reference evidence="2" key="1">
    <citation type="journal article" date="2010" name="Science">
        <title>Plasticity of animal genome architecture unmasked by rapid evolution of a pelagic tunicate.</title>
        <authorList>
            <person name="Denoeud F."/>
            <person name="Henriet S."/>
            <person name="Mungpakdee S."/>
            <person name="Aury J.M."/>
            <person name="Da Silva C."/>
            <person name="Brinkmann H."/>
            <person name="Mikhaleva J."/>
            <person name="Olsen L.C."/>
            <person name="Jubin C."/>
            <person name="Canestro C."/>
            <person name="Bouquet J.M."/>
            <person name="Danks G."/>
            <person name="Poulain J."/>
            <person name="Campsteijn C."/>
            <person name="Adamski M."/>
            <person name="Cross I."/>
            <person name="Yadetie F."/>
            <person name="Muffato M."/>
            <person name="Louis A."/>
            <person name="Butcher S."/>
            <person name="Tsagkogeorga G."/>
            <person name="Konrad A."/>
            <person name="Singh S."/>
            <person name="Jensen M.F."/>
            <person name="Cong E.H."/>
            <person name="Eikeseth-Otteraa H."/>
            <person name="Noel B."/>
            <person name="Anthouard V."/>
            <person name="Porcel B.M."/>
            <person name="Kachouri-Lafond R."/>
            <person name="Nishino A."/>
            <person name="Ugolini M."/>
            <person name="Chourrout P."/>
            <person name="Nishida H."/>
            <person name="Aasland R."/>
            <person name="Huzurbazar S."/>
            <person name="Westhof E."/>
            <person name="Delsuc F."/>
            <person name="Lehrach H."/>
            <person name="Reinhardt R."/>
            <person name="Weissenbach J."/>
            <person name="Roy S.W."/>
            <person name="Artiguenave F."/>
            <person name="Postlethwait J.H."/>
            <person name="Manak J.R."/>
            <person name="Thompson E.M."/>
            <person name="Jaillon O."/>
            <person name="Du Pasquier L."/>
            <person name="Boudinot P."/>
            <person name="Liberles D.A."/>
            <person name="Volff J.N."/>
            <person name="Philippe H."/>
            <person name="Lenhard B."/>
            <person name="Roest Crollius H."/>
            <person name="Wincker P."/>
            <person name="Chourrout D."/>
        </authorList>
    </citation>
    <scope>NUCLEOTIDE SEQUENCE [LARGE SCALE GENOMIC DNA]</scope>
</reference>
<organism evidence="2">
    <name type="scientific">Oikopleura dioica</name>
    <name type="common">Tunicate</name>
    <dbReference type="NCBI Taxonomy" id="34765"/>
    <lineage>
        <taxon>Eukaryota</taxon>
        <taxon>Metazoa</taxon>
        <taxon>Chordata</taxon>
        <taxon>Tunicata</taxon>
        <taxon>Appendicularia</taxon>
        <taxon>Copelata</taxon>
        <taxon>Oikopleuridae</taxon>
        <taxon>Oikopleura</taxon>
    </lineage>
</organism>
<proteinExistence type="predicted"/>
<dbReference type="EMBL" id="FN654792">
    <property type="protein sequence ID" value="CBY36519.1"/>
    <property type="molecule type" value="Genomic_DNA"/>
</dbReference>
<name>E4YM08_OIKDI</name>
<gene>
    <name evidence="2" type="ORF">GSOID_T00029528001</name>
</gene>
<accession>E4YM08</accession>
<feature type="region of interest" description="Disordered" evidence="1">
    <location>
        <begin position="54"/>
        <end position="92"/>
    </location>
</feature>
<sequence length="234" mass="26192">MEDYAWEKRNFARLARARYQQRRAADPSIEEIQASFQAPEWNESTIAHKACPLVSAPSPLMPRPPRNSPRLPQPLPRSNKTSLESKPKSPQMVTFKEPIVESQKGVHHPPIVQPGWQSPRSSLRQQATQKFAEHGRSGYRLGQTRVVGLTDCSTVDILGLPVSKNDRTITIKTHRSYSVVDDVTGITEFSGVATAVNMVPIDAELNALVFEKSRGYDFNETMKFGNTKAHQENA</sequence>
<dbReference type="Proteomes" id="UP000011014">
    <property type="component" value="Unassembled WGS sequence"/>
</dbReference>
<evidence type="ECO:0000313" key="2">
    <source>
        <dbReference type="EMBL" id="CBY36519.1"/>
    </source>
</evidence>
<feature type="compositionally biased region" description="Pro residues" evidence="1">
    <location>
        <begin position="59"/>
        <end position="75"/>
    </location>
</feature>
<evidence type="ECO:0000256" key="1">
    <source>
        <dbReference type="SAM" id="MobiDB-lite"/>
    </source>
</evidence>